<name>A0A0F9FBG6_9ZZZZ</name>
<comment type="caution">
    <text evidence="1">The sequence shown here is derived from an EMBL/GenBank/DDBJ whole genome shotgun (WGS) entry which is preliminary data.</text>
</comment>
<dbReference type="EMBL" id="LAZR01024239">
    <property type="protein sequence ID" value="KKL75821.1"/>
    <property type="molecule type" value="Genomic_DNA"/>
</dbReference>
<evidence type="ECO:0000313" key="1">
    <source>
        <dbReference type="EMBL" id="KKL75821.1"/>
    </source>
</evidence>
<sequence length="74" mass="9087">MKKHLYKIEVAWRKRQKRRTRYTVVLKPVIPEGMFYILDRVKTLCYTKLKLKAWVVFIWKGWRLPADHSIQIIT</sequence>
<organism evidence="1">
    <name type="scientific">marine sediment metagenome</name>
    <dbReference type="NCBI Taxonomy" id="412755"/>
    <lineage>
        <taxon>unclassified sequences</taxon>
        <taxon>metagenomes</taxon>
        <taxon>ecological metagenomes</taxon>
    </lineage>
</organism>
<proteinExistence type="predicted"/>
<reference evidence="1" key="1">
    <citation type="journal article" date="2015" name="Nature">
        <title>Complex archaea that bridge the gap between prokaryotes and eukaryotes.</title>
        <authorList>
            <person name="Spang A."/>
            <person name="Saw J.H."/>
            <person name="Jorgensen S.L."/>
            <person name="Zaremba-Niedzwiedzka K."/>
            <person name="Martijn J."/>
            <person name="Lind A.E."/>
            <person name="van Eijk R."/>
            <person name="Schleper C."/>
            <person name="Guy L."/>
            <person name="Ettema T.J."/>
        </authorList>
    </citation>
    <scope>NUCLEOTIDE SEQUENCE</scope>
</reference>
<dbReference type="AlphaFoldDB" id="A0A0F9FBG6"/>
<gene>
    <name evidence="1" type="ORF">LCGC14_2051010</name>
</gene>
<protein>
    <submittedName>
        <fullName evidence="1">Uncharacterized protein</fullName>
    </submittedName>
</protein>
<accession>A0A0F9FBG6</accession>
<feature type="non-terminal residue" evidence="1">
    <location>
        <position position="74"/>
    </location>
</feature>